<comment type="caution">
    <text evidence="2">The sequence shown here is derived from an EMBL/GenBank/DDBJ whole genome shotgun (WGS) entry which is preliminary data.</text>
</comment>
<evidence type="ECO:0000256" key="1">
    <source>
        <dbReference type="SAM" id="Phobius"/>
    </source>
</evidence>
<reference evidence="2 3" key="1">
    <citation type="journal article" date="2023" name="G3 (Bethesda)">
        <title>A chromosome-length genome assembly and annotation of blackberry (Rubus argutus, cv. 'Hillquist').</title>
        <authorList>
            <person name="Bruna T."/>
            <person name="Aryal R."/>
            <person name="Dudchenko O."/>
            <person name="Sargent D.J."/>
            <person name="Mead D."/>
            <person name="Buti M."/>
            <person name="Cavallini A."/>
            <person name="Hytonen T."/>
            <person name="Andres J."/>
            <person name="Pham M."/>
            <person name="Weisz D."/>
            <person name="Mascagni F."/>
            <person name="Usai G."/>
            <person name="Natali L."/>
            <person name="Bassil N."/>
            <person name="Fernandez G.E."/>
            <person name="Lomsadze A."/>
            <person name="Armour M."/>
            <person name="Olukolu B."/>
            <person name="Poorten T."/>
            <person name="Britton C."/>
            <person name="Davik J."/>
            <person name="Ashrafi H."/>
            <person name="Aiden E.L."/>
            <person name="Borodovsky M."/>
            <person name="Worthington M."/>
        </authorList>
    </citation>
    <scope>NUCLEOTIDE SEQUENCE [LARGE SCALE GENOMIC DNA]</scope>
    <source>
        <strain evidence="2">PI 553951</strain>
    </source>
</reference>
<dbReference type="Proteomes" id="UP001457282">
    <property type="component" value="Unassembled WGS sequence"/>
</dbReference>
<organism evidence="2 3">
    <name type="scientific">Rubus argutus</name>
    <name type="common">Southern blackberry</name>
    <dbReference type="NCBI Taxonomy" id="59490"/>
    <lineage>
        <taxon>Eukaryota</taxon>
        <taxon>Viridiplantae</taxon>
        <taxon>Streptophyta</taxon>
        <taxon>Embryophyta</taxon>
        <taxon>Tracheophyta</taxon>
        <taxon>Spermatophyta</taxon>
        <taxon>Magnoliopsida</taxon>
        <taxon>eudicotyledons</taxon>
        <taxon>Gunneridae</taxon>
        <taxon>Pentapetalae</taxon>
        <taxon>rosids</taxon>
        <taxon>fabids</taxon>
        <taxon>Rosales</taxon>
        <taxon>Rosaceae</taxon>
        <taxon>Rosoideae</taxon>
        <taxon>Rosoideae incertae sedis</taxon>
        <taxon>Rubus</taxon>
    </lineage>
</organism>
<keyword evidence="1" id="KW-0472">Membrane</keyword>
<keyword evidence="1" id="KW-0812">Transmembrane</keyword>
<sequence length="263" mass="30097">MQNLFGVNLLLLFLILVSCVISIFSSYTDMQRGSRVSSRKRFFQDLENEGTSVASETLIERTYASGNTSNENENTIVRDELQNSFSFGQAHYQKAKQGVIIEYKDHGDNTFQCVHCHAYYWCDEENTRRIYSGCYQQGQVKLAPSNPTPQFLEQLLNAKNSRESILFRENIRVYNSMFSFTSMGAKIDYRINDGSGPYVFKICGQVHHLMGSVLPSDGELPKYAQLYVYDTRNEISNRINAIDPSHNTSKIHVITISNTFSIW</sequence>
<dbReference type="PANTHER" id="PTHR45786">
    <property type="entry name" value="DNA BINDING PROTEIN-LIKE"/>
    <property type="match status" value="1"/>
</dbReference>
<evidence type="ECO:0000313" key="2">
    <source>
        <dbReference type="EMBL" id="KAK9938919.1"/>
    </source>
</evidence>
<gene>
    <name evidence="2" type="ORF">M0R45_015630</name>
</gene>
<keyword evidence="3" id="KW-1185">Reference proteome</keyword>
<accession>A0AAW1XQT6</accession>
<dbReference type="AlphaFoldDB" id="A0AAW1XQT6"/>
<keyword evidence="1" id="KW-1133">Transmembrane helix</keyword>
<proteinExistence type="predicted"/>
<dbReference type="PANTHER" id="PTHR45786:SF74">
    <property type="entry name" value="ATP-DEPENDENT DNA HELICASE"/>
    <property type="match status" value="1"/>
</dbReference>
<protein>
    <recommendedName>
        <fullName evidence="4">Helitron helicase-like domain-containing protein</fullName>
    </recommendedName>
</protein>
<feature type="transmembrane region" description="Helical" evidence="1">
    <location>
        <begin position="6"/>
        <end position="27"/>
    </location>
</feature>
<evidence type="ECO:0008006" key="4">
    <source>
        <dbReference type="Google" id="ProtNLM"/>
    </source>
</evidence>
<dbReference type="EMBL" id="JBEDUW010000003">
    <property type="protein sequence ID" value="KAK9938919.1"/>
    <property type="molecule type" value="Genomic_DNA"/>
</dbReference>
<name>A0AAW1XQT6_RUBAR</name>
<evidence type="ECO:0000313" key="3">
    <source>
        <dbReference type="Proteomes" id="UP001457282"/>
    </source>
</evidence>